<evidence type="ECO:0000313" key="4">
    <source>
        <dbReference type="Proteomes" id="UP001501442"/>
    </source>
</evidence>
<dbReference type="InterPro" id="IPR003593">
    <property type="entry name" value="AAA+_ATPase"/>
</dbReference>
<dbReference type="InterPro" id="IPR027417">
    <property type="entry name" value="P-loop_NTPase"/>
</dbReference>
<feature type="domain" description="AAA+ ATPase" evidence="2">
    <location>
        <begin position="199"/>
        <end position="338"/>
    </location>
</feature>
<dbReference type="SMART" id="SM00382">
    <property type="entry name" value="AAA"/>
    <property type="match status" value="1"/>
</dbReference>
<dbReference type="Gene3D" id="3.40.50.300">
    <property type="entry name" value="P-loop containing nucleotide triphosphate hydrolases"/>
    <property type="match status" value="1"/>
</dbReference>
<dbReference type="PANTHER" id="PTHR23070">
    <property type="entry name" value="BCS1 AAA-TYPE ATPASE"/>
    <property type="match status" value="1"/>
</dbReference>
<proteinExistence type="inferred from homology"/>
<keyword evidence="4" id="KW-1185">Reference proteome</keyword>
<evidence type="ECO:0000313" key="3">
    <source>
        <dbReference type="EMBL" id="GAA4627941.1"/>
    </source>
</evidence>
<dbReference type="Proteomes" id="UP001501442">
    <property type="component" value="Unassembled WGS sequence"/>
</dbReference>
<accession>A0ABP8UBC6</accession>
<dbReference type="InterPro" id="IPR003959">
    <property type="entry name" value="ATPase_AAA_core"/>
</dbReference>
<name>A0ABP8UBC6_9ACTN</name>
<dbReference type="InterPro" id="IPR050747">
    <property type="entry name" value="Mitochondrial_chaperone_BCS1"/>
</dbReference>
<dbReference type="InterPro" id="IPR045969">
    <property type="entry name" value="DUF5925"/>
</dbReference>
<reference evidence="4" key="1">
    <citation type="journal article" date="2019" name="Int. J. Syst. Evol. Microbiol.">
        <title>The Global Catalogue of Microorganisms (GCM) 10K type strain sequencing project: providing services to taxonomists for standard genome sequencing and annotation.</title>
        <authorList>
            <consortium name="The Broad Institute Genomics Platform"/>
            <consortium name="The Broad Institute Genome Sequencing Center for Infectious Disease"/>
            <person name="Wu L."/>
            <person name="Ma J."/>
        </authorList>
    </citation>
    <scope>NUCLEOTIDE SEQUENCE [LARGE SCALE GENOMIC DNA]</scope>
    <source>
        <strain evidence="4">JCM 17939</strain>
    </source>
</reference>
<evidence type="ECO:0000259" key="2">
    <source>
        <dbReference type="SMART" id="SM00382"/>
    </source>
</evidence>
<gene>
    <name evidence="3" type="ORF">GCM10023196_042250</name>
</gene>
<comment type="similarity">
    <text evidence="1">Belongs to the AAA ATPase family. BCS1 subfamily.</text>
</comment>
<dbReference type="EMBL" id="BAABHK010000005">
    <property type="protein sequence ID" value="GAA4627941.1"/>
    <property type="molecule type" value="Genomic_DNA"/>
</dbReference>
<dbReference type="Pfam" id="PF19347">
    <property type="entry name" value="DUF5925"/>
    <property type="match status" value="1"/>
</dbReference>
<comment type="caution">
    <text evidence="3">The sequence shown here is derived from an EMBL/GenBank/DDBJ whole genome shotgun (WGS) entry which is preliminary data.</text>
</comment>
<dbReference type="Pfam" id="PF00004">
    <property type="entry name" value="AAA"/>
    <property type="match status" value="1"/>
</dbReference>
<dbReference type="SUPFAM" id="SSF52540">
    <property type="entry name" value="P-loop containing nucleoside triphosphate hydrolases"/>
    <property type="match status" value="1"/>
</dbReference>
<organism evidence="3 4">
    <name type="scientific">Actinoallomurus vinaceus</name>
    <dbReference type="NCBI Taxonomy" id="1080074"/>
    <lineage>
        <taxon>Bacteria</taxon>
        <taxon>Bacillati</taxon>
        <taxon>Actinomycetota</taxon>
        <taxon>Actinomycetes</taxon>
        <taxon>Streptosporangiales</taxon>
        <taxon>Thermomonosporaceae</taxon>
        <taxon>Actinoallomurus</taxon>
    </lineage>
</organism>
<sequence>MQIHWTRAKGAPMIEGMSEPVVPIIGAEPEAPVDYRLDTTDTLGGVIDVLALQPFTTGRQPYARVKRLDRVRPDAPLRPPGARVLRAVREESRDALLACGDGWTLRAVRWRGGSGTVEVTAVSDELAAAVVEQSVRDAVEAAAEPDRVEMGFWHSGSHGAQRRKRSIATTSWSEIRANYPATTAAAVDRLAAVRAADVTGRLILLHGPPGTGKTTALRALAGEWSKWCQFDCVLDPDELFGNPAYLMEVAVGEEDEDEEDRRWRLLVLEDCDDLIRAEGGASTGQALSRLLNLTDGLVGQGRDVLVAITTNRPLSGLHPAVVRPGRCLAQIEMGPLSRTEAAAWLGTTDGVPENATLAELYAIRDGRAAEAPRPSAGTGFYL</sequence>
<evidence type="ECO:0000256" key="1">
    <source>
        <dbReference type="ARBA" id="ARBA00007448"/>
    </source>
</evidence>
<protein>
    <recommendedName>
        <fullName evidence="2">AAA+ ATPase domain-containing protein</fullName>
    </recommendedName>
</protein>